<dbReference type="KEGG" id="cok:COCCU_01080"/>
<evidence type="ECO:0000313" key="2">
    <source>
        <dbReference type="EMBL" id="QGU06184.1"/>
    </source>
</evidence>
<gene>
    <name evidence="2" type="ORF">COCCU_01080</name>
</gene>
<accession>A0A6B8VXW5</accession>
<dbReference type="CDD" id="cd06259">
    <property type="entry name" value="YdcF-like"/>
    <property type="match status" value="1"/>
</dbReference>
<sequence>MKRARAGGRHLNRLSWLVGLLALLLVAFLSTTAWFLYPPRDVPPRSDVVLVLAGASDGRHEYGARLVDEGVAGILVISNWKGVEDEVGWEHCRGSARPADADSLCMKPSPVTTVGEAQTFAQLAQEQGWESVVVVTNRPHTRRVRSVFEQCSEVPATVVFHGWVDKLRIPYHVARELGGYLKFWITDPC</sequence>
<dbReference type="InterPro" id="IPR003848">
    <property type="entry name" value="DUF218"/>
</dbReference>
<keyword evidence="3" id="KW-1185">Reference proteome</keyword>
<dbReference type="EMBL" id="CP046455">
    <property type="protein sequence ID" value="QGU06184.1"/>
    <property type="molecule type" value="Genomic_DNA"/>
</dbReference>
<dbReference type="Pfam" id="PF02698">
    <property type="entry name" value="DUF218"/>
    <property type="match status" value="1"/>
</dbReference>
<organism evidence="2 3">
    <name type="scientific">Corynebacterium occultum</name>
    <dbReference type="NCBI Taxonomy" id="2675219"/>
    <lineage>
        <taxon>Bacteria</taxon>
        <taxon>Bacillati</taxon>
        <taxon>Actinomycetota</taxon>
        <taxon>Actinomycetes</taxon>
        <taxon>Mycobacteriales</taxon>
        <taxon>Corynebacteriaceae</taxon>
        <taxon>Corynebacterium</taxon>
    </lineage>
</organism>
<dbReference type="AlphaFoldDB" id="A0A6B8VXW5"/>
<name>A0A6B8VXW5_9CORY</name>
<evidence type="ECO:0000313" key="3">
    <source>
        <dbReference type="Proteomes" id="UP000424462"/>
    </source>
</evidence>
<dbReference type="Proteomes" id="UP000424462">
    <property type="component" value="Chromosome"/>
</dbReference>
<protein>
    <recommendedName>
        <fullName evidence="1">DUF218 domain-containing protein</fullName>
    </recommendedName>
</protein>
<evidence type="ECO:0000259" key="1">
    <source>
        <dbReference type="Pfam" id="PF02698"/>
    </source>
</evidence>
<dbReference type="RefSeq" id="WP_156229780.1">
    <property type="nucleotide sequence ID" value="NZ_CP046455.1"/>
</dbReference>
<reference evidence="2 3" key="1">
    <citation type="submission" date="2019-11" db="EMBL/GenBank/DDBJ databases">
        <title>Complete genome sequence of Corynebacterium kalinowskii 1959, a novel Corynebacterium species isolated from soil of a small paddock in Vilsendorf, Germany.</title>
        <authorList>
            <person name="Schaffert L."/>
            <person name="Ruwe M."/>
            <person name="Milse J."/>
            <person name="Hanuschka K."/>
            <person name="Ortseifen V."/>
            <person name="Droste J."/>
            <person name="Brandt D."/>
            <person name="Schlueter L."/>
            <person name="Kutter Y."/>
            <person name="Vinke S."/>
            <person name="Viehoefer P."/>
            <person name="Jacob L."/>
            <person name="Luebke N.-C."/>
            <person name="Schulte-Berndt E."/>
            <person name="Hain C."/>
            <person name="Linder M."/>
            <person name="Schmidt P."/>
            <person name="Wollenschlaeger L."/>
            <person name="Luttermann T."/>
            <person name="Thieme E."/>
            <person name="Hassa J."/>
            <person name="Haak M."/>
            <person name="Wittchen M."/>
            <person name="Mentz A."/>
            <person name="Persicke M."/>
            <person name="Busche T."/>
            <person name="Ruckert C."/>
        </authorList>
    </citation>
    <scope>NUCLEOTIDE SEQUENCE [LARGE SCALE GENOMIC DNA]</scope>
    <source>
        <strain evidence="2 3">2039</strain>
    </source>
</reference>
<feature type="domain" description="DUF218" evidence="1">
    <location>
        <begin position="47"/>
        <end position="159"/>
    </location>
</feature>
<proteinExistence type="predicted"/>